<dbReference type="Proteomes" id="UP000319516">
    <property type="component" value="Unassembled WGS sequence"/>
</dbReference>
<dbReference type="Pfam" id="PF11349">
    <property type="entry name" value="DUF3151"/>
    <property type="match status" value="1"/>
</dbReference>
<dbReference type="EMBL" id="VFOP01000001">
    <property type="protein sequence ID" value="TQL52323.1"/>
    <property type="molecule type" value="Genomic_DNA"/>
</dbReference>
<protein>
    <submittedName>
        <fullName evidence="2">Uncharacterized protein DUF3151</fullName>
    </submittedName>
</protein>
<gene>
    <name evidence="2" type="ORF">FB467_3504</name>
</gene>
<evidence type="ECO:0000256" key="1">
    <source>
        <dbReference type="SAM" id="MobiDB-lite"/>
    </source>
</evidence>
<dbReference type="RefSeq" id="WP_141786210.1">
    <property type="nucleotide sequence ID" value="NZ_BAAAIK010000001.1"/>
</dbReference>
<sequence>MSGGNLLGIPETLLPEDPASAPLAQGVDPREVAPRVPTSSLVWAVLAEDALGEDDVLEAYAFARTGYHRGLDSLRRAGWKGQGPVPWSHEPNQGFLRALAALSRAAGTIGETDEQQRCASFLRDSSPEAAEALGL</sequence>
<feature type="region of interest" description="Disordered" evidence="1">
    <location>
        <begin position="1"/>
        <end position="31"/>
    </location>
</feature>
<evidence type="ECO:0000313" key="3">
    <source>
        <dbReference type="Proteomes" id="UP000319516"/>
    </source>
</evidence>
<dbReference type="OrthoDB" id="3826919at2"/>
<reference evidence="2 3" key="1">
    <citation type="submission" date="2019-06" db="EMBL/GenBank/DDBJ databases">
        <title>Sequencing the genomes of 1000 actinobacteria strains.</title>
        <authorList>
            <person name="Klenk H.-P."/>
        </authorList>
    </citation>
    <scope>NUCLEOTIDE SEQUENCE [LARGE SCALE GENOMIC DNA]</scope>
    <source>
        <strain evidence="2 3">DSM 12335</strain>
    </source>
</reference>
<dbReference type="InterPro" id="IPR014487">
    <property type="entry name" value="DUF3151"/>
</dbReference>
<evidence type="ECO:0000313" key="2">
    <source>
        <dbReference type="EMBL" id="TQL52323.1"/>
    </source>
</evidence>
<proteinExistence type="predicted"/>
<keyword evidence="3" id="KW-1185">Reference proteome</keyword>
<dbReference type="AlphaFoldDB" id="A0A542YW71"/>
<name>A0A542YW71_9MICO</name>
<comment type="caution">
    <text evidence="2">The sequence shown here is derived from an EMBL/GenBank/DDBJ whole genome shotgun (WGS) entry which is preliminary data.</text>
</comment>
<dbReference type="PIRSF" id="PIRSF017349">
    <property type="entry name" value="UCP017349"/>
    <property type="match status" value="1"/>
</dbReference>
<accession>A0A542YW71</accession>
<organism evidence="2 3">
    <name type="scientific">Ornithinicoccus hortensis</name>
    <dbReference type="NCBI Taxonomy" id="82346"/>
    <lineage>
        <taxon>Bacteria</taxon>
        <taxon>Bacillati</taxon>
        <taxon>Actinomycetota</taxon>
        <taxon>Actinomycetes</taxon>
        <taxon>Micrococcales</taxon>
        <taxon>Intrasporangiaceae</taxon>
        <taxon>Ornithinicoccus</taxon>
    </lineage>
</organism>